<feature type="domain" description="Peptidase C-terminal archaeal/bacterial" evidence="1">
    <location>
        <begin position="1596"/>
        <end position="1658"/>
    </location>
</feature>
<dbReference type="InterPro" id="IPR013783">
    <property type="entry name" value="Ig-like_fold"/>
</dbReference>
<dbReference type="KEGG" id="ter:Tery_1893"/>
<feature type="domain" description="Peptidase C-terminal archaeal/bacterial" evidence="1">
    <location>
        <begin position="1835"/>
        <end position="1899"/>
    </location>
</feature>
<feature type="domain" description="Peptidase C-terminal archaeal/bacterial" evidence="1">
    <location>
        <begin position="754"/>
        <end position="815"/>
    </location>
</feature>
<dbReference type="Pfam" id="PF04151">
    <property type="entry name" value="PPC"/>
    <property type="match status" value="17"/>
</dbReference>
<feature type="domain" description="Peptidase C-terminal archaeal/bacterial" evidence="1">
    <location>
        <begin position="1123"/>
        <end position="1181"/>
    </location>
</feature>
<dbReference type="eggNOG" id="COG4932">
    <property type="taxonomic scope" value="Bacteria"/>
</dbReference>
<dbReference type="NCBIfam" id="TIGR04183">
    <property type="entry name" value="Por_Secre_tail"/>
    <property type="match status" value="1"/>
</dbReference>
<dbReference type="InterPro" id="IPR011635">
    <property type="entry name" value="CARDB"/>
</dbReference>
<feature type="domain" description="Peptidase C-terminal archaeal/bacterial" evidence="1">
    <location>
        <begin position="1715"/>
        <end position="1777"/>
    </location>
</feature>
<feature type="domain" description="Peptidase C-terminal archaeal/bacterial" evidence="1">
    <location>
        <begin position="394"/>
        <end position="455"/>
    </location>
</feature>
<name>Q114C5_TRIEI</name>
<feature type="domain" description="CARDB" evidence="2">
    <location>
        <begin position="963"/>
        <end position="1073"/>
    </location>
</feature>
<dbReference type="Pfam" id="PF07705">
    <property type="entry name" value="CARDB"/>
    <property type="match status" value="2"/>
</dbReference>
<feature type="domain" description="Peptidase C-terminal archaeal/bacterial" evidence="1">
    <location>
        <begin position="1961"/>
        <end position="2024"/>
    </location>
</feature>
<feature type="domain" description="Peptidase C-terminal archaeal/bacterial" evidence="1">
    <location>
        <begin position="2425"/>
        <end position="2489"/>
    </location>
</feature>
<proteinExistence type="predicted"/>
<dbReference type="InterPro" id="IPR026444">
    <property type="entry name" value="Secre_tail"/>
</dbReference>
<dbReference type="eggNOG" id="COG1572">
    <property type="taxonomic scope" value="Bacteria"/>
</dbReference>
<dbReference type="OrthoDB" id="450183at2"/>
<evidence type="ECO:0000259" key="2">
    <source>
        <dbReference type="Pfam" id="PF07705"/>
    </source>
</evidence>
<feature type="domain" description="Peptidase C-terminal archaeal/bacterial" evidence="1">
    <location>
        <begin position="1477"/>
        <end position="1539"/>
    </location>
</feature>
<dbReference type="RefSeq" id="WP_011611522.1">
    <property type="nucleotide sequence ID" value="NC_008312.1"/>
</dbReference>
<feature type="domain" description="Peptidase C-terminal archaeal/bacterial" evidence="1">
    <location>
        <begin position="511"/>
        <end position="577"/>
    </location>
</feature>
<evidence type="ECO:0000313" key="3">
    <source>
        <dbReference type="EMBL" id="ABG51149.1"/>
    </source>
</evidence>
<accession>Q114C5</accession>
<feature type="domain" description="Peptidase C-terminal archaeal/bacterial" evidence="1">
    <location>
        <begin position="1362"/>
        <end position="1425"/>
    </location>
</feature>
<sequence length="2632" mass="288520">MREEVIGLEPSQNILGFELESKHQSVNMMFPVYSVQEPDVLEQVPMDEVDNQLPQIIVPSKIINSSQLDLTTVASTPEDIDGKDPLTGLTTEEANIPPEKNAYTIKQRKARKKDPGNNVKTALNLGRVGDDVITYNDNIGMKSGKARDKNDYYKFNLKGKENDVSIVVDGLKDNANLELRNKNGKSVLFNSTQKGKKPETIEQELAQGTYFLRVYPKGNAKTKYELSISAEEILQDPDSKSPGATNLGPLGKKKKVITDEIGFKEKGTRDNRDFYKFTLTEKLNNLNIVLDGLKDDANIQLLDEDGKTIIDQSRSKGKKKEIIDQILEGGTYYLKVTPTGNARTKYRLSLDGDKIDDPDGTRTRAENLGTLGNKPIKKRDEIGFEVGGKRDQKDYYQFNLNRDSEVNFSLDGLNQNVDLKLLGSKGNLLYSSTNKGKEVEKISTILDKGKYYALVEPMGSDRSEYTLSIDGDSKIQDPDAKLPGKNLGKLKGKTISRIDDIGLKKKGFLDTSDFWRIELTKETDLTITLDRLSQNADLELYDKDGTTLIYSSKEKGKKPEEISSILDKGIYYIKVKSKGGSSSKYKLSVTGNTQIGEKDDALPGTNLGELGNQKIVKKDEIGFESSQNIRDVGDFYNFSLAEQRGVNITLDGLTGDANLFLVGNDGGEIEVSNNKGKRNEIINEILQPGNYYIGVKPNGGKVKTNYNLEVTTNLQKDDFNNRQNAQQLGTLNLQDQVTQNNRVGFKEGSLIDQADFYSFKLTETSDVNLSLDGLDGDANLLLLDNKNTLDESTAKGLKAENIKKKLEAGTYYAAIFPVSGAKTDYELTLGVTQKTVDLSSLKFEALDVQDGLKAGERLKVNYQVNNIGNTKADAFEVGFYLSKDEGIDKGDFLLGTAKVKSLSGDKNTKKLAKQLTLPESGDNFWQGSGDYYLGMMVDVQDAIVENNELNNTGSQRVGVDLSSDLIVSGFDVQEKTVNPGQKFNAKVTLNNAGGKLDDFRVGFYVSEDNEITTSDELLGSKMVTSLGGKKSTTINKQLTLPVASVSGVKKYFIGAIADDQDVLREVNETNNVSKEKVSLSPVPQDNAGNKLNKGRKVGVLGNKTQKFSDWVGDFYGVSEDTHDYYKIELDDRSRLNLNLKGLSANANLYLYDSDGDLLQKSEESENKEEAIDIKLLPGTYYGLVWKDDGGNTNYDLEMSALPLEYPVPQITGWNRNTALNIGAVSATPIAKTEYVGNPHGFVDDLNDFYKFQVEGSGSQVQIDLTGLNKNADLYLYNSESSSSIARSETLQKADESIVKNLSPGTYFIEVQSINNAKTNYNLQVVGTPLPDNGAGENPDQALDLGTLGETIVNDWVGDIDGTDYYMFAVSENSTVDMSLTGMSGNANLKLFDNKEKSLSSSSQEGNADDGIAINLTPSNYFVEVERYSGVVGTPYNFQISATSRAEDLVGNDLETAKDIGALTTFNQTEWVGSFDVSDYYKFSLAEDSEVDLNLTGMNSNGQLYLYDSEGEVLTSSRNDSNTDEAIITNLNPGTYYVGVWRYKLYSREATSVNYNLTASATTIPDSGGNTRETAGDIGDISTPKTLSNWVGNVDPNDYYKFTLTQDSDVSLNLTGMDDNGQLYLYDSEGEVLTSSINDSNTDEAIITNLNPGTYYVRVWRYKSYSREATSVNYNLTASATTIPDSGGDTLETAGDMGDISTPKTLSNWVGSADPNDYYKFTLTEDSNVNLNLTGMDDNGQLYLYDSEGEVLTSSINDSNTDEAIITNLNPGIYYVRILRYKSYSREATSVNYNLTASATTLPNSAGDDFETARDLGMVSAAQTIRDWVGDLQYDDYYKFSVAANSSINLKLAGLTANTGLYLYDSKEKLIGSSDNDSNADESIVYNLASGNTYYVKVEGRSPYYGGDNTYYNLELSATPLTYSPDNIVGNTEAQTKNIGALGATQSFTDFVGNQYVDRDKNDFYQFVLGETSTVNLNLGSMTADADLVLLDSEYSQITESSQLTNVDEVIIRNLQAGTYIAGVKSIENGNTGYNLQLSATAHPDGAGDTVGTARLIGTLAGPQTFNDWIGNVDEKDYYQFVIDAVSTVNINLGGMTGNGNIGLYDIEESPLLYSQNTENADDVIVADLNPGTYYVQVWNDRGNFGTNYSLQLSPTVRVDNAGGADSPLDLGALTTINATNWVSPGIDEEDYYKFSVGENSAVSLNLTGLTDAINFNLYNSAMEEIASAPNDENTETAIAKNLTPGNYLVEISNFWGNGTEYNFVATATPISDNAGNDFDVARNIGAVSATQAFSDWVGRIDRNDYYKFDIPQNSEVTINLTGLASDADLYLYDSQENEIVSSTNDDTNNELITEKLPSGTYYALVWQSSGHTNYNLDFSATPLTYSAPNIVGNTEAQTKNIGALGEAQTFTDFVGISQNIDSDKEDFYQFTLAEDSTVSLSLNGLSANADLTLRNNEYYWLDDSTNFLNASENITRNLVAGTYIVEVESIGDASTGYNLQLSAVAHPDAAGNTFDTSKPVENLAEVQTFNDWVSNIDENDYYKFNLSEKRTVNIELSGLSDEASLYLYNSSGDTFSYDANGHYQGSSYVWKINSGEMGSISRLLNSGNYFVGVFYESYNGLGTNYSLSMSAT</sequence>
<reference evidence="3" key="1">
    <citation type="submission" date="2006-06" db="EMBL/GenBank/DDBJ databases">
        <title>Complete sequence of Trichodesmium erythraeum IMS101.</title>
        <authorList>
            <consortium name="US DOE Joint Genome Institute"/>
            <person name="Copeland A."/>
            <person name="Lucas S."/>
            <person name="Lapidus A."/>
            <person name="Barry K."/>
            <person name="Detter J.C."/>
            <person name="Glavina del Rio T."/>
            <person name="Hammon N."/>
            <person name="Israni S."/>
            <person name="Dalin E."/>
            <person name="Tice H."/>
            <person name="Pitluck S."/>
            <person name="Kiss H."/>
            <person name="Munk A.C."/>
            <person name="Brettin T."/>
            <person name="Bruce D."/>
            <person name="Han C."/>
            <person name="Tapia R."/>
            <person name="Gilna P."/>
            <person name="Schmutz J."/>
            <person name="Larimer F."/>
            <person name="Land M."/>
            <person name="Hauser L."/>
            <person name="Kyrpides N."/>
            <person name="Kim E."/>
            <person name="Richardson P."/>
        </authorList>
    </citation>
    <scope>NUCLEOTIDE SEQUENCE [LARGE SCALE GENOMIC DNA]</scope>
    <source>
        <strain evidence="3">IMS101</strain>
    </source>
</reference>
<gene>
    <name evidence="3" type="ordered locus">Tery_1893</name>
</gene>
<dbReference type="InterPro" id="IPR007280">
    <property type="entry name" value="Peptidase_C_arc/bac"/>
</dbReference>
<evidence type="ECO:0000259" key="1">
    <source>
        <dbReference type="Pfam" id="PF04151"/>
    </source>
</evidence>
<dbReference type="SUPFAM" id="SSF89260">
    <property type="entry name" value="Collagen-binding domain"/>
    <property type="match status" value="19"/>
</dbReference>
<dbReference type="HOGENOM" id="CLU_227702_0_0_3"/>
<feature type="domain" description="CARDB" evidence="2">
    <location>
        <begin position="852"/>
        <end position="952"/>
    </location>
</feature>
<protein>
    <submittedName>
        <fullName evidence="3">Peptidase-like</fullName>
    </submittedName>
</protein>
<feature type="domain" description="Peptidase C-terminal archaeal/bacterial" evidence="1">
    <location>
        <begin position="150"/>
        <end position="215"/>
    </location>
</feature>
<dbReference type="STRING" id="203124.Tery_1893"/>
<dbReference type="Gene3D" id="2.60.40.10">
    <property type="entry name" value="Immunoglobulins"/>
    <property type="match status" value="2"/>
</dbReference>
<feature type="domain" description="Peptidase C-terminal archaeal/bacterial" evidence="1">
    <location>
        <begin position="1246"/>
        <end position="1312"/>
    </location>
</feature>
<feature type="domain" description="Peptidase C-terminal archaeal/bacterial" evidence="1">
    <location>
        <begin position="634"/>
        <end position="696"/>
    </location>
</feature>
<dbReference type="Gene3D" id="2.60.120.380">
    <property type="match status" value="19"/>
</dbReference>
<feature type="domain" description="Peptidase C-terminal archaeal/bacterial" evidence="1">
    <location>
        <begin position="2303"/>
        <end position="2365"/>
    </location>
</feature>
<organism evidence="3">
    <name type="scientific">Trichodesmium erythraeum (strain IMS101)</name>
    <dbReference type="NCBI Taxonomy" id="203124"/>
    <lineage>
        <taxon>Bacteria</taxon>
        <taxon>Bacillati</taxon>
        <taxon>Cyanobacteriota</taxon>
        <taxon>Cyanophyceae</taxon>
        <taxon>Oscillatoriophycideae</taxon>
        <taxon>Oscillatoriales</taxon>
        <taxon>Microcoleaceae</taxon>
        <taxon>Trichodesmium</taxon>
    </lineage>
</organism>
<feature type="domain" description="Peptidase C-terminal archaeal/bacterial" evidence="1">
    <location>
        <begin position="272"/>
        <end position="337"/>
    </location>
</feature>
<dbReference type="EMBL" id="CP000393">
    <property type="protein sequence ID" value="ABG51149.1"/>
    <property type="molecule type" value="Genomic_DNA"/>
</dbReference>
<feature type="domain" description="Peptidase C-terminal archaeal/bacterial" evidence="1">
    <location>
        <begin position="2539"/>
        <end position="2613"/>
    </location>
</feature>